<comment type="caution">
    <text evidence="2">The sequence shown here is derived from an EMBL/GenBank/DDBJ whole genome shotgun (WGS) entry which is preliminary data.</text>
</comment>
<organism evidence="2 3">
    <name type="scientific">Alcanivorax quisquiliarum</name>
    <dbReference type="NCBI Taxonomy" id="2933565"/>
    <lineage>
        <taxon>Bacteria</taxon>
        <taxon>Pseudomonadati</taxon>
        <taxon>Pseudomonadota</taxon>
        <taxon>Gammaproteobacteria</taxon>
        <taxon>Oceanospirillales</taxon>
        <taxon>Alcanivoracaceae</taxon>
        <taxon>Alcanivorax</taxon>
    </lineage>
</organism>
<protein>
    <submittedName>
        <fullName evidence="2">Metal-dependent hydrolase</fullName>
    </submittedName>
</protein>
<keyword evidence="3" id="KW-1185">Reference proteome</keyword>
<sequence length="334" mass="37106">MDSLTQIALGATVAHTVMGRHAGRRALAWGAALGTLPDLDVLVPLADPVAAFTYHRSASHSLIVLTLLAPLLAALIRRCHKDLGHLRWRWFWLVWLVLITHVLLDALTVYGTQLFWPLTDYPVSGSVVFIIDPFYTVPLLAGLVGALWVRDSALALRWSAAGLVLSSSYMLWGMGAKAWVDHRVHTYLASHEVAHTQVLSTPTPFNTLLWRIVVMTDDGYLEGFYSLLDGHGAPTFTAHRSDTALLDDLGEHWPVARLARFTHGFYSIERTADGRVVMTDLRMGLRGYYSFAFQVAELQPDGTVTPVPSAWARAEIRSRELGWVWQRLTSAGID</sequence>
<dbReference type="InterPro" id="IPR007404">
    <property type="entry name" value="YdjM-like"/>
</dbReference>
<reference evidence="2" key="1">
    <citation type="submission" date="2022-04" db="EMBL/GenBank/DDBJ databases">
        <title>Alcanivorax sp. CY1518 draft genome sequence.</title>
        <authorList>
            <person name="Zhao G."/>
            <person name="An M."/>
        </authorList>
    </citation>
    <scope>NUCLEOTIDE SEQUENCE</scope>
    <source>
        <strain evidence="2">CY1518</strain>
    </source>
</reference>
<dbReference type="Proteomes" id="UP001165524">
    <property type="component" value="Unassembled WGS sequence"/>
</dbReference>
<evidence type="ECO:0000313" key="2">
    <source>
        <dbReference type="EMBL" id="MCK0537472.1"/>
    </source>
</evidence>
<feature type="transmembrane region" description="Helical" evidence="1">
    <location>
        <begin position="161"/>
        <end position="180"/>
    </location>
</feature>
<dbReference type="EMBL" id="JALKII010000003">
    <property type="protein sequence ID" value="MCK0537472.1"/>
    <property type="molecule type" value="Genomic_DNA"/>
</dbReference>
<keyword evidence="1" id="KW-0812">Transmembrane</keyword>
<feature type="transmembrane region" description="Helical" evidence="1">
    <location>
        <begin position="88"/>
        <end position="107"/>
    </location>
</feature>
<dbReference type="Pfam" id="PF04307">
    <property type="entry name" value="YdjM"/>
    <property type="match status" value="1"/>
</dbReference>
<keyword evidence="2" id="KW-0378">Hydrolase</keyword>
<evidence type="ECO:0000313" key="3">
    <source>
        <dbReference type="Proteomes" id="UP001165524"/>
    </source>
</evidence>
<feature type="transmembrane region" description="Helical" evidence="1">
    <location>
        <begin position="127"/>
        <end position="149"/>
    </location>
</feature>
<dbReference type="InterPro" id="IPR053170">
    <property type="entry name" value="Transcription_regulator"/>
</dbReference>
<name>A0ABT0E6M9_9GAMM</name>
<proteinExistence type="predicted"/>
<dbReference type="GO" id="GO:0016787">
    <property type="term" value="F:hydrolase activity"/>
    <property type="evidence" value="ECO:0007669"/>
    <property type="project" value="UniProtKB-KW"/>
</dbReference>
<dbReference type="PANTHER" id="PTHR40031:SF1">
    <property type="entry name" value="MEMBRANE-BOUND METAL-DEPENDENT HYDROLASE"/>
    <property type="match status" value="1"/>
</dbReference>
<dbReference type="RefSeq" id="WP_246950989.1">
    <property type="nucleotide sequence ID" value="NZ_JALKII010000003.1"/>
</dbReference>
<keyword evidence="1" id="KW-1133">Transmembrane helix</keyword>
<keyword evidence="1" id="KW-0472">Membrane</keyword>
<feature type="transmembrane region" description="Helical" evidence="1">
    <location>
        <begin position="58"/>
        <end position="76"/>
    </location>
</feature>
<dbReference type="PANTHER" id="PTHR40031">
    <property type="entry name" value="HYPOTHETICAL MEMBRANE SPANNING PROTEIN"/>
    <property type="match status" value="1"/>
</dbReference>
<evidence type="ECO:0000256" key="1">
    <source>
        <dbReference type="SAM" id="Phobius"/>
    </source>
</evidence>
<gene>
    <name evidence="2" type="ORF">MU846_07080</name>
</gene>
<accession>A0ABT0E6M9</accession>